<accession>A0AA51ZWZ0</accession>
<feature type="transmembrane region" description="Helical" evidence="1">
    <location>
        <begin position="12"/>
        <end position="30"/>
    </location>
</feature>
<dbReference type="RefSeq" id="WP_308357675.1">
    <property type="nucleotide sequence ID" value="NZ_CP129968.2"/>
</dbReference>
<dbReference type="KEGG" id="marp:QYS47_29705"/>
<dbReference type="EMBL" id="CP129968">
    <property type="protein sequence ID" value="WNB18267.1"/>
    <property type="molecule type" value="Genomic_DNA"/>
</dbReference>
<sequence>MNFSKKDKIEIFENAISWVVVMAMFIYGGGKMVQFVDAVDPSKTVAEMTGMELMWAFYSYSKSFVITLGIFEVIGGVLILIKRTRLLGCLFITAILFNVILQDIYFGVHLGALKAAILYQILILIILWLNKEKIIKSIKILMTSEQRATQTKRKVFTKLLLAFGIFVVVRVFEYYITIP</sequence>
<accession>A0AA51N876</accession>
<dbReference type="EMBL" id="CP129970">
    <property type="protein sequence ID" value="WMN07510.1"/>
    <property type="molecule type" value="Genomic_DNA"/>
</dbReference>
<name>A0AA51ZWZ0_9BACT</name>
<keyword evidence="1" id="KW-0472">Membrane</keyword>
<feature type="transmembrane region" description="Helical" evidence="1">
    <location>
        <begin position="63"/>
        <end position="81"/>
    </location>
</feature>
<feature type="transmembrane region" description="Helical" evidence="1">
    <location>
        <begin position="111"/>
        <end position="129"/>
    </location>
</feature>
<feature type="transmembrane region" description="Helical" evidence="1">
    <location>
        <begin position="155"/>
        <end position="176"/>
    </location>
</feature>
<keyword evidence="1" id="KW-0812">Transmembrane</keyword>
<gene>
    <name evidence="3" type="ORF">QYS47_29705</name>
    <name evidence="2" type="ORF">QYS48_28990</name>
</gene>
<organism evidence="3">
    <name type="scientific">Marivirga arenosa</name>
    <dbReference type="NCBI Taxonomy" id="3059076"/>
    <lineage>
        <taxon>Bacteria</taxon>
        <taxon>Pseudomonadati</taxon>
        <taxon>Bacteroidota</taxon>
        <taxon>Cytophagia</taxon>
        <taxon>Cytophagales</taxon>
        <taxon>Marivirgaceae</taxon>
        <taxon>Marivirga</taxon>
    </lineage>
</organism>
<proteinExistence type="predicted"/>
<protein>
    <recommendedName>
        <fullName evidence="5">DoxX family protein</fullName>
    </recommendedName>
</protein>
<dbReference type="Proteomes" id="UP001232019">
    <property type="component" value="Chromosome"/>
</dbReference>
<dbReference type="Proteomes" id="UP001244443">
    <property type="component" value="Chromosome"/>
</dbReference>
<evidence type="ECO:0000256" key="1">
    <source>
        <dbReference type="SAM" id="Phobius"/>
    </source>
</evidence>
<keyword evidence="4" id="KW-1185">Reference proteome</keyword>
<evidence type="ECO:0008006" key="5">
    <source>
        <dbReference type="Google" id="ProtNLM"/>
    </source>
</evidence>
<dbReference type="AlphaFoldDB" id="A0AA51ZWZ0"/>
<reference evidence="3 4" key="1">
    <citation type="submission" date="2023-08" db="EMBL/GenBank/DDBJ databases">
        <title>Comparative genomics and taxonomic characterization of three novel marine species of genus Marivirga.</title>
        <authorList>
            <person name="Muhammad N."/>
            <person name="Kim S.-G."/>
        </authorList>
    </citation>
    <scope>NUCLEOTIDE SEQUENCE</scope>
    <source>
        <strain evidence="2 4">ABR2-2</strain>
        <strain evidence="3">BKB1-2</strain>
    </source>
</reference>
<evidence type="ECO:0000313" key="4">
    <source>
        <dbReference type="Proteomes" id="UP001244443"/>
    </source>
</evidence>
<evidence type="ECO:0000313" key="3">
    <source>
        <dbReference type="EMBL" id="WNB18267.1"/>
    </source>
</evidence>
<evidence type="ECO:0000313" key="2">
    <source>
        <dbReference type="EMBL" id="WMN07510.1"/>
    </source>
</evidence>
<keyword evidence="1" id="KW-1133">Transmembrane helix</keyword>
<feature type="transmembrane region" description="Helical" evidence="1">
    <location>
        <begin position="86"/>
        <end position="105"/>
    </location>
</feature>